<reference evidence="2 3" key="1">
    <citation type="submission" date="2019-07" db="EMBL/GenBank/DDBJ databases">
        <title>Whole genome shotgun sequence of Staphylococcus piscifermentans NBRC 109625.</title>
        <authorList>
            <person name="Hosoyama A."/>
            <person name="Uohara A."/>
            <person name="Ohji S."/>
            <person name="Ichikawa N."/>
        </authorList>
    </citation>
    <scope>NUCLEOTIDE SEQUENCE [LARGE SCALE GENOMIC DNA]</scope>
    <source>
        <strain evidence="2 3">NBRC 109625</strain>
    </source>
</reference>
<keyword evidence="1" id="KW-0238">DNA-binding</keyword>
<gene>
    <name evidence="2" type="ORF">SPI02_18740</name>
</gene>
<evidence type="ECO:0000313" key="3">
    <source>
        <dbReference type="Proteomes" id="UP000321736"/>
    </source>
</evidence>
<dbReference type="RefSeq" id="WP_095106146.1">
    <property type="nucleotide sequence ID" value="NZ_BKAR01000025.1"/>
</dbReference>
<accession>A0A239U9K8</accession>
<comment type="caution">
    <text evidence="2">The sequence shown here is derived from an EMBL/GenBank/DDBJ whole genome shotgun (WGS) entry which is preliminary data.</text>
</comment>
<organism evidence="2 3">
    <name type="scientific">Staphylococcus piscifermentans</name>
    <dbReference type="NCBI Taxonomy" id="70258"/>
    <lineage>
        <taxon>Bacteria</taxon>
        <taxon>Bacillati</taxon>
        <taxon>Bacillota</taxon>
        <taxon>Bacilli</taxon>
        <taxon>Bacillales</taxon>
        <taxon>Staphylococcaceae</taxon>
        <taxon>Staphylococcus</taxon>
    </lineage>
</organism>
<dbReference type="Pfam" id="PF14278">
    <property type="entry name" value="TetR_C_8"/>
    <property type="match status" value="1"/>
</dbReference>
<dbReference type="InterPro" id="IPR050624">
    <property type="entry name" value="HTH-type_Tx_Regulator"/>
</dbReference>
<evidence type="ECO:0000313" key="2">
    <source>
        <dbReference type="EMBL" id="GEP85289.1"/>
    </source>
</evidence>
<proteinExistence type="predicted"/>
<dbReference type="InterPro" id="IPR039532">
    <property type="entry name" value="TetR_C_Firmicutes"/>
</dbReference>
<dbReference type="Proteomes" id="UP000321736">
    <property type="component" value="Unassembled WGS sequence"/>
</dbReference>
<protein>
    <submittedName>
        <fullName evidence="2">TetR family transcriptional regulator</fullName>
    </submittedName>
</protein>
<name>A0A239U9K8_9STAP</name>
<keyword evidence="3" id="KW-1185">Reference proteome</keyword>
<dbReference type="SUPFAM" id="SSF46689">
    <property type="entry name" value="Homeodomain-like"/>
    <property type="match status" value="1"/>
</dbReference>
<dbReference type="OrthoDB" id="9810250at2"/>
<dbReference type="PANTHER" id="PTHR43479">
    <property type="entry name" value="ACREF/ENVCD OPERON REPRESSOR-RELATED"/>
    <property type="match status" value="1"/>
</dbReference>
<dbReference type="AlphaFoldDB" id="A0A239U9K8"/>
<dbReference type="Gene3D" id="1.10.357.10">
    <property type="entry name" value="Tetracycline Repressor, domain 2"/>
    <property type="match status" value="1"/>
</dbReference>
<evidence type="ECO:0000256" key="1">
    <source>
        <dbReference type="ARBA" id="ARBA00023125"/>
    </source>
</evidence>
<dbReference type="EMBL" id="BKAR01000025">
    <property type="protein sequence ID" value="GEP85289.1"/>
    <property type="molecule type" value="Genomic_DNA"/>
</dbReference>
<sequence length="181" mass="21916">MKKEDLRVIKTKNNIESAFLTLFYQKEIDKISVKEITSAAQIARKTFYLHYIDKYDLLEKIFIKRLEELREICHTFKIVNLNLIVDEWLKFFYQNQKFYRTLFGDYHFKKSRQQLIQFFQEVLTEVVSEKICRQKALDYHMTLSFLGHGIIGMVDEYIENNEKNRDAIRKHIMALLNAYRI</sequence>
<dbReference type="InterPro" id="IPR009057">
    <property type="entry name" value="Homeodomain-like_sf"/>
</dbReference>
<dbReference type="Pfam" id="PF00440">
    <property type="entry name" value="TetR_N"/>
    <property type="match status" value="1"/>
</dbReference>
<dbReference type="InterPro" id="IPR001647">
    <property type="entry name" value="HTH_TetR"/>
</dbReference>
<dbReference type="PROSITE" id="PS50977">
    <property type="entry name" value="HTH_TETR_2"/>
    <property type="match status" value="1"/>
</dbReference>
<dbReference type="PANTHER" id="PTHR43479:SF11">
    <property type="entry name" value="ACREF_ENVCD OPERON REPRESSOR-RELATED"/>
    <property type="match status" value="1"/>
</dbReference>
<dbReference type="GO" id="GO:0003677">
    <property type="term" value="F:DNA binding"/>
    <property type="evidence" value="ECO:0007669"/>
    <property type="project" value="UniProtKB-UniRule"/>
</dbReference>